<comment type="caution">
    <text evidence="1">The sequence shown here is derived from an EMBL/GenBank/DDBJ whole genome shotgun (WGS) entry which is preliminary data.</text>
</comment>
<organism evidence="1 2">
    <name type="scientific">Rotaria magnacalcarata</name>
    <dbReference type="NCBI Taxonomy" id="392030"/>
    <lineage>
        <taxon>Eukaryota</taxon>
        <taxon>Metazoa</taxon>
        <taxon>Spiralia</taxon>
        <taxon>Gnathifera</taxon>
        <taxon>Rotifera</taxon>
        <taxon>Eurotatoria</taxon>
        <taxon>Bdelloidea</taxon>
        <taxon>Philodinida</taxon>
        <taxon>Philodinidae</taxon>
        <taxon>Rotaria</taxon>
    </lineage>
</organism>
<evidence type="ECO:0000313" key="1">
    <source>
        <dbReference type="EMBL" id="CAF4618388.1"/>
    </source>
</evidence>
<dbReference type="AlphaFoldDB" id="A0A821DCL3"/>
<protein>
    <submittedName>
        <fullName evidence="1">Uncharacterized protein</fullName>
    </submittedName>
</protein>
<sequence length="40" mass="4515">PIEQLQTILDELEQLLPSGAQLTSFIATTVHFMDCLIDNR</sequence>
<gene>
    <name evidence="1" type="ORF">OVN521_LOCUS45814</name>
</gene>
<reference evidence="1" key="1">
    <citation type="submission" date="2021-02" db="EMBL/GenBank/DDBJ databases">
        <authorList>
            <person name="Nowell W R."/>
        </authorList>
    </citation>
    <scope>NUCLEOTIDE SEQUENCE</scope>
</reference>
<proteinExistence type="predicted"/>
<feature type="non-terminal residue" evidence="1">
    <location>
        <position position="1"/>
    </location>
</feature>
<accession>A0A821DCL3</accession>
<evidence type="ECO:0000313" key="2">
    <source>
        <dbReference type="Proteomes" id="UP000663866"/>
    </source>
</evidence>
<dbReference type="EMBL" id="CAJOBG010077277">
    <property type="protein sequence ID" value="CAF4618388.1"/>
    <property type="molecule type" value="Genomic_DNA"/>
</dbReference>
<keyword evidence="2" id="KW-1185">Reference proteome</keyword>
<dbReference type="Proteomes" id="UP000663866">
    <property type="component" value="Unassembled WGS sequence"/>
</dbReference>
<name>A0A821DCL3_9BILA</name>